<evidence type="ECO:0000313" key="2">
    <source>
        <dbReference type="EMBL" id="KAH0906145.1"/>
    </source>
</evidence>
<keyword evidence="3" id="KW-1185">Reference proteome</keyword>
<comment type="caution">
    <text evidence="2">The sequence shown here is derived from an EMBL/GenBank/DDBJ whole genome shotgun (WGS) entry which is preliminary data.</text>
</comment>
<sequence length="151" mass="17505">MSTLMPMFSLSLSQLQCSLVSPSQTLLSADDARKLLISIVEDETGGLKIRCMCKVRDFGYGVELINRIHKRRFSPRAISKAIRRKPYHGRVPPLSSPFKLTIRFLFFRSEISFAKLRRRSVTAWDHIFSDNIFSNCKSFVFCLKDYLDDFQ</sequence>
<keyword evidence="1" id="KW-0732">Signal</keyword>
<proteinExistence type="predicted"/>
<evidence type="ECO:0000256" key="1">
    <source>
        <dbReference type="SAM" id="SignalP"/>
    </source>
</evidence>
<organism evidence="2 3">
    <name type="scientific">Brassica napus</name>
    <name type="common">Rape</name>
    <dbReference type="NCBI Taxonomy" id="3708"/>
    <lineage>
        <taxon>Eukaryota</taxon>
        <taxon>Viridiplantae</taxon>
        <taxon>Streptophyta</taxon>
        <taxon>Embryophyta</taxon>
        <taxon>Tracheophyta</taxon>
        <taxon>Spermatophyta</taxon>
        <taxon>Magnoliopsida</taxon>
        <taxon>eudicotyledons</taxon>
        <taxon>Gunneridae</taxon>
        <taxon>Pentapetalae</taxon>
        <taxon>rosids</taxon>
        <taxon>malvids</taxon>
        <taxon>Brassicales</taxon>
        <taxon>Brassicaceae</taxon>
        <taxon>Brassiceae</taxon>
        <taxon>Brassica</taxon>
    </lineage>
</organism>
<accession>A0ABQ8BPG5</accession>
<feature type="non-terminal residue" evidence="2">
    <location>
        <position position="151"/>
    </location>
</feature>
<name>A0ABQ8BPG5_BRANA</name>
<evidence type="ECO:0000313" key="3">
    <source>
        <dbReference type="Proteomes" id="UP000824890"/>
    </source>
</evidence>
<feature type="signal peptide" evidence="1">
    <location>
        <begin position="1"/>
        <end position="17"/>
    </location>
</feature>
<gene>
    <name evidence="2" type="ORF">HID58_037972</name>
</gene>
<dbReference type="Proteomes" id="UP000824890">
    <property type="component" value="Unassembled WGS sequence"/>
</dbReference>
<feature type="chain" id="PRO_5045317696" evidence="1">
    <location>
        <begin position="18"/>
        <end position="151"/>
    </location>
</feature>
<protein>
    <submittedName>
        <fullName evidence="2">Uncharacterized protein</fullName>
    </submittedName>
</protein>
<reference evidence="2 3" key="1">
    <citation type="submission" date="2021-05" db="EMBL/GenBank/DDBJ databases">
        <title>Genome Assembly of Synthetic Allotetraploid Brassica napus Reveals Homoeologous Exchanges between Subgenomes.</title>
        <authorList>
            <person name="Davis J.T."/>
        </authorList>
    </citation>
    <scope>NUCLEOTIDE SEQUENCE [LARGE SCALE GENOMIC DNA]</scope>
    <source>
        <strain evidence="3">cv. Da-Ae</strain>
        <tissue evidence="2">Seedling</tissue>
    </source>
</reference>
<dbReference type="EMBL" id="JAGKQM010000010">
    <property type="protein sequence ID" value="KAH0906145.1"/>
    <property type="molecule type" value="Genomic_DNA"/>
</dbReference>